<name>A0A5N7BG88_9EURO</name>
<evidence type="ECO:0008006" key="4">
    <source>
        <dbReference type="Google" id="ProtNLM"/>
    </source>
</evidence>
<protein>
    <recommendedName>
        <fullName evidence="4">Hydrophobin</fullName>
    </recommendedName>
</protein>
<dbReference type="AlphaFoldDB" id="A0A5N7BG88"/>
<accession>A0A5N7BG88</accession>
<feature type="signal peptide" evidence="1">
    <location>
        <begin position="1"/>
        <end position="18"/>
    </location>
</feature>
<keyword evidence="1" id="KW-0732">Signal</keyword>
<evidence type="ECO:0000313" key="2">
    <source>
        <dbReference type="EMBL" id="KAE8380803.1"/>
    </source>
</evidence>
<feature type="chain" id="PRO_5024794193" description="Hydrophobin" evidence="1">
    <location>
        <begin position="19"/>
        <end position="129"/>
    </location>
</feature>
<gene>
    <name evidence="2" type="ORF">BDV26DRAFT_290067</name>
</gene>
<reference evidence="2 3" key="1">
    <citation type="submission" date="2019-04" db="EMBL/GenBank/DDBJ databases">
        <title>Friends and foes A comparative genomics studyof 23 Aspergillus species from section Flavi.</title>
        <authorList>
            <consortium name="DOE Joint Genome Institute"/>
            <person name="Kjaerbolling I."/>
            <person name="Vesth T."/>
            <person name="Frisvad J.C."/>
            <person name="Nybo J.L."/>
            <person name="Theobald S."/>
            <person name="Kildgaard S."/>
            <person name="Isbrandt T."/>
            <person name="Kuo A."/>
            <person name="Sato A."/>
            <person name="Lyhne E.K."/>
            <person name="Kogle M.E."/>
            <person name="Wiebenga A."/>
            <person name="Kun R.S."/>
            <person name="Lubbers R.J."/>
            <person name="Makela M.R."/>
            <person name="Barry K."/>
            <person name="Chovatia M."/>
            <person name="Clum A."/>
            <person name="Daum C."/>
            <person name="Haridas S."/>
            <person name="He G."/>
            <person name="LaButti K."/>
            <person name="Lipzen A."/>
            <person name="Mondo S."/>
            <person name="Riley R."/>
            <person name="Salamov A."/>
            <person name="Simmons B.A."/>
            <person name="Magnuson J.K."/>
            <person name="Henrissat B."/>
            <person name="Mortensen U.H."/>
            <person name="Larsen T.O."/>
            <person name="Devries R.P."/>
            <person name="Grigoriev I.V."/>
            <person name="Machida M."/>
            <person name="Baker S.E."/>
            <person name="Andersen M.R."/>
        </authorList>
    </citation>
    <scope>NUCLEOTIDE SEQUENCE [LARGE SCALE GENOMIC DNA]</scope>
    <source>
        <strain evidence="2 3">IBT 29228</strain>
    </source>
</reference>
<evidence type="ECO:0000313" key="3">
    <source>
        <dbReference type="Proteomes" id="UP000326198"/>
    </source>
</evidence>
<evidence type="ECO:0000256" key="1">
    <source>
        <dbReference type="SAM" id="SignalP"/>
    </source>
</evidence>
<dbReference type="Proteomes" id="UP000326198">
    <property type="component" value="Unassembled WGS sequence"/>
</dbReference>
<proteinExistence type="predicted"/>
<dbReference type="OrthoDB" id="4292214at2759"/>
<keyword evidence="3" id="KW-1185">Reference proteome</keyword>
<organism evidence="2 3">
    <name type="scientific">Aspergillus bertholletiae</name>
    <dbReference type="NCBI Taxonomy" id="1226010"/>
    <lineage>
        <taxon>Eukaryota</taxon>
        <taxon>Fungi</taxon>
        <taxon>Dikarya</taxon>
        <taxon>Ascomycota</taxon>
        <taxon>Pezizomycotina</taxon>
        <taxon>Eurotiomycetes</taxon>
        <taxon>Eurotiomycetidae</taxon>
        <taxon>Eurotiales</taxon>
        <taxon>Aspergillaceae</taxon>
        <taxon>Aspergillus</taxon>
        <taxon>Aspergillus subgen. Circumdati</taxon>
    </lineage>
</organism>
<dbReference type="EMBL" id="ML736177">
    <property type="protein sequence ID" value="KAE8380803.1"/>
    <property type="molecule type" value="Genomic_DNA"/>
</dbReference>
<sequence length="129" mass="13641">MNPKTILFLLATATLSTASPAPQQQTPAVLTPAEQSAQLASSIALAASAAALEIAKNSVCADASYPSKQCCQTVNSVTEGVTKPLDQLFALIDGTTTTSAMSLDWKIRSRRLCVSYEKAMKDNLTVRYG</sequence>